<dbReference type="RefSeq" id="WP_009285677.1">
    <property type="nucleotide sequence ID" value="NZ_CAIT01000010.1"/>
</dbReference>
<keyword evidence="2" id="KW-1185">Reference proteome</keyword>
<dbReference type="Proteomes" id="UP000009309">
    <property type="component" value="Unassembled WGS sequence"/>
</dbReference>
<dbReference type="AlphaFoldDB" id="I2GT87"/>
<protein>
    <submittedName>
        <fullName evidence="1">Uncharacterized protein</fullName>
    </submittedName>
</protein>
<sequence length="145" mass="16704">MGATPFPRITVAGVSVPSDLDVNGFKAGFNKQRDDSFRTDRIESVRALVREYLVPIKTIQLNTNSFRLKTWIEDALGYKLSQGEVIVAMIGEGFVYERDGVNCYFNVSQKSIKQLRTCRRRFVFEQPKVPMVDTVYYRPGNHRYL</sequence>
<accession>I2GT87</accession>
<evidence type="ECO:0000313" key="2">
    <source>
        <dbReference type="Proteomes" id="UP000009309"/>
    </source>
</evidence>
<proteinExistence type="predicted"/>
<dbReference type="EMBL" id="CAIT01000010">
    <property type="protein sequence ID" value="CCH57116.1"/>
    <property type="molecule type" value="Genomic_DNA"/>
</dbReference>
<reference evidence="1 2" key="1">
    <citation type="journal article" date="2012" name="J. Bacteriol.">
        <title>Genome Sequence of the Filamentous Bacterium Fibrisoma limi BUZ 3T.</title>
        <authorList>
            <person name="Filippini M."/>
            <person name="Qi W."/>
            <person name="Jaenicke S."/>
            <person name="Goesmann A."/>
            <person name="Smits T.H."/>
            <person name="Bagheri H.C."/>
        </authorList>
    </citation>
    <scope>NUCLEOTIDE SEQUENCE [LARGE SCALE GENOMIC DNA]</scope>
    <source>
        <strain evidence="2">BUZ 3T</strain>
    </source>
</reference>
<organism evidence="1 2">
    <name type="scientific">Fibrisoma limi BUZ 3</name>
    <dbReference type="NCBI Taxonomy" id="1185876"/>
    <lineage>
        <taxon>Bacteria</taxon>
        <taxon>Pseudomonadati</taxon>
        <taxon>Bacteroidota</taxon>
        <taxon>Cytophagia</taxon>
        <taxon>Cytophagales</taxon>
        <taxon>Spirosomataceae</taxon>
        <taxon>Fibrisoma</taxon>
    </lineage>
</organism>
<evidence type="ECO:0000313" key="1">
    <source>
        <dbReference type="EMBL" id="CCH57116.1"/>
    </source>
</evidence>
<gene>
    <name evidence="1" type="ORF">BN8_06519</name>
</gene>
<comment type="caution">
    <text evidence="1">The sequence shown here is derived from an EMBL/GenBank/DDBJ whole genome shotgun (WGS) entry which is preliminary data.</text>
</comment>
<dbReference type="OrthoDB" id="9826022at2"/>
<name>I2GT87_9BACT</name>